<dbReference type="PANTHER" id="PTHR30081:SF1">
    <property type="entry name" value="PROTEIN TRANSLOCASE SUBUNIT SECD"/>
    <property type="match status" value="1"/>
</dbReference>
<feature type="transmembrane region" description="Helical" evidence="11">
    <location>
        <begin position="548"/>
        <end position="573"/>
    </location>
</feature>
<evidence type="ECO:0000256" key="1">
    <source>
        <dbReference type="ARBA" id="ARBA00004651"/>
    </source>
</evidence>
<dbReference type="NCBIfam" id="TIGR01129">
    <property type="entry name" value="secD"/>
    <property type="match status" value="1"/>
</dbReference>
<evidence type="ECO:0000256" key="5">
    <source>
        <dbReference type="ARBA" id="ARBA00022927"/>
    </source>
</evidence>
<dbReference type="InterPro" id="IPR005791">
    <property type="entry name" value="SecD"/>
</dbReference>
<dbReference type="OrthoDB" id="9805019at2"/>
<comment type="caution">
    <text evidence="11">Lacks conserved residue(s) required for the propagation of feature annotation.</text>
</comment>
<keyword evidence="2 11" id="KW-0813">Transport</keyword>
<feature type="transmembrane region" description="Helical" evidence="11">
    <location>
        <begin position="480"/>
        <end position="500"/>
    </location>
</feature>
<dbReference type="InterPro" id="IPR055344">
    <property type="entry name" value="SecD_SecF_C_bact"/>
</dbReference>
<dbReference type="InterPro" id="IPR001036">
    <property type="entry name" value="Acrflvin-R"/>
</dbReference>
<evidence type="ECO:0000256" key="8">
    <source>
        <dbReference type="ARBA" id="ARBA00023136"/>
    </source>
</evidence>
<comment type="similarity">
    <text evidence="9 11">Belongs to the SecD/SecF family. SecD subfamily.</text>
</comment>
<organism evidence="16 17">
    <name type="scientific">Neptuniibacter caesariensis</name>
    <dbReference type="NCBI Taxonomy" id="207954"/>
    <lineage>
        <taxon>Bacteria</taxon>
        <taxon>Pseudomonadati</taxon>
        <taxon>Pseudomonadota</taxon>
        <taxon>Gammaproteobacteria</taxon>
        <taxon>Oceanospirillales</taxon>
        <taxon>Oceanospirillaceae</taxon>
        <taxon>Neptuniibacter</taxon>
    </lineage>
</organism>
<dbReference type="NCBIfam" id="TIGR00916">
    <property type="entry name" value="2A0604s01"/>
    <property type="match status" value="1"/>
</dbReference>
<dbReference type="RefSeq" id="WP_007021132.1">
    <property type="nucleotide sequence ID" value="NZ_CH724125.1"/>
</dbReference>
<evidence type="ECO:0000256" key="6">
    <source>
        <dbReference type="ARBA" id="ARBA00022989"/>
    </source>
</evidence>
<dbReference type="GO" id="GO:0005886">
    <property type="term" value="C:plasma membrane"/>
    <property type="evidence" value="ECO:0007669"/>
    <property type="project" value="UniProtKB-SubCell"/>
</dbReference>
<feature type="domain" description="SecDF P1 head subdomain" evidence="15">
    <location>
        <begin position="299"/>
        <end position="434"/>
    </location>
</feature>
<dbReference type="Proteomes" id="UP000002171">
    <property type="component" value="Unassembled WGS sequence"/>
</dbReference>
<dbReference type="Pfam" id="PF02355">
    <property type="entry name" value="SecD_SecF_C"/>
    <property type="match status" value="1"/>
</dbReference>
<accession>A0A7U8C2H3</accession>
<dbReference type="FunFam" id="1.20.1640.10:FF:000004">
    <property type="entry name" value="Protein translocase subunit SecD"/>
    <property type="match status" value="1"/>
</dbReference>
<dbReference type="GO" id="GO:0006605">
    <property type="term" value="P:protein targeting"/>
    <property type="evidence" value="ECO:0007669"/>
    <property type="project" value="UniProtKB-UniRule"/>
</dbReference>
<sequence length="617" mass="67166">MLNRYPLWKNLLILIVLLLGGLYAAPNLYPDDYAIQLTGSRDVYKVDQPLMDKVATALERDGISAKSLELDEKAGLIRFPDGETQLKAKTVISRVVGDDYVVALNLAPTTPDWLTSIGAGPMKLGLDLRGGVHFLLEVDLPKAVSQKLENYASEIKGRLREEKLRYRKLETMEDGSLAVKFPKQEVRDQAVSLLRGEYQEFLLSAEDRDGAFYAVITLTEQAVRDIETYAIKQNLTTLRNRVNELGVAEPLVQRQGRNRIVVQLPGIQDTAAAKKIIGKTATLEFRLEARPGASSARTEVYEFRSELGRKATLEKDVIIKGDNVSNAQASFDENGQPQVNITLDSKGGELMARTTKDAVQRRMAVLFVEDKERTVHKTVDGEPVVEKVRYTEKKIISLATIQSVLGSQFRITGLDGAGESSELALLLRAGALAAPIYFVEERTVGPSLGAQNIETGVTSVQIGLALVLLFMILYYRVFGLLANVALSLNLMLLVAVMSMLSATLTLPGIAGIVLTVGMAVDANVLIFSRIKEELKNGLPPQSAIHAGFKGATTTIFDANITTLLAAVILFAMGTGPVKGFAVTLSVGILTSMFTAILVTRALVNLTYGGRQVTKLSI</sequence>
<dbReference type="InterPro" id="IPR022646">
    <property type="entry name" value="SecD/SecF_CS"/>
</dbReference>
<comment type="subcellular location">
    <subcellularLocation>
        <location evidence="1 11">Cell membrane</location>
        <topology evidence="1 11">Multi-pass membrane protein</topology>
    </subcellularLocation>
</comment>
<evidence type="ECO:0000256" key="3">
    <source>
        <dbReference type="ARBA" id="ARBA00022475"/>
    </source>
</evidence>
<dbReference type="PANTHER" id="PTHR30081">
    <property type="entry name" value="PROTEIN-EXPORT MEMBRANE PROTEIN SEC"/>
    <property type="match status" value="1"/>
</dbReference>
<dbReference type="EMBL" id="AAOW01000021">
    <property type="protein sequence ID" value="EAR60233.1"/>
    <property type="molecule type" value="Genomic_DNA"/>
</dbReference>
<evidence type="ECO:0000256" key="9">
    <source>
        <dbReference type="ARBA" id="ARBA00060774"/>
    </source>
</evidence>
<dbReference type="GO" id="GO:0043952">
    <property type="term" value="P:protein transport by the Sec complex"/>
    <property type="evidence" value="ECO:0007669"/>
    <property type="project" value="UniProtKB-UniRule"/>
</dbReference>
<dbReference type="InterPro" id="IPR027398">
    <property type="entry name" value="SecD-TM"/>
</dbReference>
<dbReference type="Pfam" id="PF07549">
    <property type="entry name" value="Sec_GG"/>
    <property type="match status" value="1"/>
</dbReference>
<comment type="subunit">
    <text evidence="11">Forms a complex with SecF. Part of the essential Sec protein translocation apparatus which comprises SecA, SecYEG and auxiliary proteins SecDF-YajC and YidC.</text>
</comment>
<dbReference type="InterPro" id="IPR048631">
    <property type="entry name" value="SecD_1st"/>
</dbReference>
<evidence type="ECO:0000256" key="10">
    <source>
        <dbReference type="ARBA" id="ARBA00068220"/>
    </source>
</evidence>
<keyword evidence="5 11" id="KW-0653">Protein transport</keyword>
<dbReference type="Gene3D" id="3.30.70.3400">
    <property type="match status" value="2"/>
</dbReference>
<evidence type="ECO:0000313" key="16">
    <source>
        <dbReference type="EMBL" id="EAR60233.1"/>
    </source>
</evidence>
<dbReference type="Pfam" id="PF22599">
    <property type="entry name" value="SecDF_P1_head"/>
    <property type="match status" value="1"/>
</dbReference>
<dbReference type="InterPro" id="IPR048634">
    <property type="entry name" value="SecD_SecF_C"/>
</dbReference>
<keyword evidence="8 11" id="KW-0472">Membrane</keyword>
<name>A0A7U8C2H3_NEPCE</name>
<dbReference type="GO" id="GO:0015450">
    <property type="term" value="F:protein-transporting ATPase activity"/>
    <property type="evidence" value="ECO:0007669"/>
    <property type="project" value="InterPro"/>
</dbReference>
<dbReference type="Pfam" id="PF13721">
    <property type="entry name" value="SecD-TM1"/>
    <property type="match status" value="1"/>
</dbReference>
<keyword evidence="6 11" id="KW-1133">Transmembrane helix</keyword>
<evidence type="ECO:0000256" key="7">
    <source>
        <dbReference type="ARBA" id="ARBA00023010"/>
    </source>
</evidence>
<evidence type="ECO:0000259" key="14">
    <source>
        <dbReference type="Pfam" id="PF21760"/>
    </source>
</evidence>
<keyword evidence="7 11" id="KW-0811">Translocation</keyword>
<evidence type="ECO:0000256" key="2">
    <source>
        <dbReference type="ARBA" id="ARBA00022448"/>
    </source>
</evidence>
<proteinExistence type="inferred from homology"/>
<dbReference type="InterPro" id="IPR054384">
    <property type="entry name" value="SecDF_P1_head"/>
</dbReference>
<feature type="domain" description="Protein export membrane protein SecD/SecF C-terminal" evidence="12">
    <location>
        <begin position="439"/>
        <end position="604"/>
    </location>
</feature>
<protein>
    <recommendedName>
        <fullName evidence="10 11">Protein translocase subunit SecD</fullName>
    </recommendedName>
</protein>
<dbReference type="SUPFAM" id="SSF82866">
    <property type="entry name" value="Multidrug efflux transporter AcrB transmembrane domain"/>
    <property type="match status" value="1"/>
</dbReference>
<feature type="transmembrane region" description="Helical" evidence="11">
    <location>
        <begin position="456"/>
        <end position="475"/>
    </location>
</feature>
<reference evidence="16 17" key="1">
    <citation type="submission" date="2006-02" db="EMBL/GenBank/DDBJ databases">
        <authorList>
            <person name="Pinhassi J."/>
            <person name="Pedros-Alio C."/>
            <person name="Ferriera S."/>
            <person name="Johnson J."/>
            <person name="Kravitz S."/>
            <person name="Halpern A."/>
            <person name="Remington K."/>
            <person name="Beeson K."/>
            <person name="Tran B."/>
            <person name="Rogers Y.-H."/>
            <person name="Friedman R."/>
            <person name="Venter J.C."/>
        </authorList>
    </citation>
    <scope>NUCLEOTIDE SEQUENCE [LARGE SCALE GENOMIC DNA]</scope>
    <source>
        <strain evidence="16 17">MED92</strain>
    </source>
</reference>
<evidence type="ECO:0000259" key="15">
    <source>
        <dbReference type="Pfam" id="PF22599"/>
    </source>
</evidence>
<evidence type="ECO:0000259" key="13">
    <source>
        <dbReference type="Pfam" id="PF13721"/>
    </source>
</evidence>
<dbReference type="Gene3D" id="3.30.1360.200">
    <property type="match status" value="1"/>
</dbReference>
<dbReference type="HAMAP" id="MF_01463_B">
    <property type="entry name" value="SecD_B"/>
    <property type="match status" value="1"/>
</dbReference>
<dbReference type="InterPro" id="IPR022813">
    <property type="entry name" value="SecD/SecF_arch_bac"/>
</dbReference>
<dbReference type="FunFam" id="3.30.70.3400:FF:000003">
    <property type="entry name" value="Preprotein translocase subunit SecD"/>
    <property type="match status" value="1"/>
</dbReference>
<evidence type="ECO:0000256" key="11">
    <source>
        <dbReference type="HAMAP-Rule" id="MF_01463"/>
    </source>
</evidence>
<comment type="caution">
    <text evidence="16">The sequence shown here is derived from an EMBL/GenBank/DDBJ whole genome shotgun (WGS) entry which is preliminary data.</text>
</comment>
<feature type="domain" description="Protein translocase subunit SecDF P1" evidence="14">
    <location>
        <begin position="231"/>
        <end position="288"/>
    </location>
</feature>
<dbReference type="PRINTS" id="PR00702">
    <property type="entry name" value="ACRIFLAVINRP"/>
</dbReference>
<evidence type="ECO:0000259" key="12">
    <source>
        <dbReference type="Pfam" id="PF02355"/>
    </source>
</evidence>
<comment type="function">
    <text evidence="11">Part of the Sec protein translocase complex. Interacts with the SecYEG preprotein conducting channel. SecDF uses the proton motive force (PMF) to complete protein translocation after the ATP-dependent function of SecA.</text>
</comment>
<gene>
    <name evidence="11" type="primary">secD</name>
    <name evidence="16" type="ORF">MED92_17339</name>
</gene>
<evidence type="ECO:0000313" key="17">
    <source>
        <dbReference type="Proteomes" id="UP000002171"/>
    </source>
</evidence>
<dbReference type="GO" id="GO:0065002">
    <property type="term" value="P:intracellular protein transmembrane transport"/>
    <property type="evidence" value="ECO:0007669"/>
    <property type="project" value="UniProtKB-UniRule"/>
</dbReference>
<feature type="domain" description="SecD export protein N-terminal TM" evidence="13">
    <location>
        <begin position="2"/>
        <end position="104"/>
    </location>
</feature>
<feature type="transmembrane region" description="Helical" evidence="11">
    <location>
        <begin position="579"/>
        <end position="603"/>
    </location>
</feature>
<keyword evidence="17" id="KW-1185">Reference proteome</keyword>
<dbReference type="FunFam" id="3.30.1360.200:FF:000001">
    <property type="entry name" value="Protein translocase subunit SecD"/>
    <property type="match status" value="1"/>
</dbReference>
<evidence type="ECO:0000256" key="4">
    <source>
        <dbReference type="ARBA" id="ARBA00022692"/>
    </source>
</evidence>
<keyword evidence="4 11" id="KW-0812">Transmembrane</keyword>
<keyword evidence="3 11" id="KW-1003">Cell membrane</keyword>
<dbReference type="Pfam" id="PF21760">
    <property type="entry name" value="SecD_1st"/>
    <property type="match status" value="1"/>
</dbReference>
<feature type="transmembrane region" description="Helical" evidence="11">
    <location>
        <begin position="506"/>
        <end position="527"/>
    </location>
</feature>
<dbReference type="Gene3D" id="1.20.1640.10">
    <property type="entry name" value="Multidrug efflux transporter AcrB transmembrane domain"/>
    <property type="match status" value="1"/>
</dbReference>
<dbReference type="AlphaFoldDB" id="A0A7U8C2H3"/>